<keyword evidence="4" id="KW-1185">Reference proteome</keyword>
<dbReference type="SUPFAM" id="SSF52540">
    <property type="entry name" value="P-loop containing nucleoside triphosphate hydrolases"/>
    <property type="match status" value="1"/>
</dbReference>
<dbReference type="InterPro" id="IPR050168">
    <property type="entry name" value="AAA_ATPase_domain"/>
</dbReference>
<proteinExistence type="predicted"/>
<feature type="domain" description="AAA+ ATPase" evidence="2">
    <location>
        <begin position="62"/>
        <end position="200"/>
    </location>
</feature>
<evidence type="ECO:0000256" key="1">
    <source>
        <dbReference type="SAM" id="MobiDB-lite"/>
    </source>
</evidence>
<dbReference type="PANTHER" id="PTHR23077">
    <property type="entry name" value="AAA-FAMILY ATPASE"/>
    <property type="match status" value="1"/>
</dbReference>
<dbReference type="InterPro" id="IPR003959">
    <property type="entry name" value="ATPase_AAA_core"/>
</dbReference>
<sequence length="348" mass="36980">MWLAIDSTSRVWIGPVVGSLWLEIPEIPGCEGLQAPARALSEVMLAALRYRPLLVDGLHIRPPMGLLLHGPSGTGKSTLVHRVAAHWGCPLLACDPSLLGEGADMGTAEGHLRALFDQARKSPRPAVILLDDLDQYCPPRMEASLGAVRLVAQLLTLMDGIAPATDAFFVVATARNPGGIDIALRRPGRFDREIALTAPGPHQRALILGSLLRPVRPIASDDQAGDLEPSTAGPTAPSAEGNPAISLSDTDLLEAFASQCVGFTPADLAALARLVPARLCVRHLLHALSRVTPSLARGQGLIVDVPTTTWADIGGLEPVKQRLREAVEWPMLSVLPSPRVFLTEVTPP</sequence>
<dbReference type="Gene3D" id="3.40.50.300">
    <property type="entry name" value="P-loop containing nucleotide triphosphate hydrolases"/>
    <property type="match status" value="1"/>
</dbReference>
<accession>A0ABQ8U4H1</accession>
<dbReference type="EMBL" id="JAPMOS010000173">
    <property type="protein sequence ID" value="KAJ4454229.1"/>
    <property type="molecule type" value="Genomic_DNA"/>
</dbReference>
<protein>
    <submittedName>
        <fullName evidence="3">ATPase AAA</fullName>
    </submittedName>
</protein>
<comment type="caution">
    <text evidence="3">The sequence shown here is derived from an EMBL/GenBank/DDBJ whole genome shotgun (WGS) entry which is preliminary data.</text>
</comment>
<feature type="region of interest" description="Disordered" evidence="1">
    <location>
        <begin position="220"/>
        <end position="244"/>
    </location>
</feature>
<evidence type="ECO:0000313" key="3">
    <source>
        <dbReference type="EMBL" id="KAJ4454229.1"/>
    </source>
</evidence>
<dbReference type="Pfam" id="PF00004">
    <property type="entry name" value="AAA"/>
    <property type="match status" value="1"/>
</dbReference>
<organism evidence="3 4">
    <name type="scientific">Paratrimastix pyriformis</name>
    <dbReference type="NCBI Taxonomy" id="342808"/>
    <lineage>
        <taxon>Eukaryota</taxon>
        <taxon>Metamonada</taxon>
        <taxon>Preaxostyla</taxon>
        <taxon>Paratrimastigidae</taxon>
        <taxon>Paratrimastix</taxon>
    </lineage>
</organism>
<dbReference type="PANTHER" id="PTHR23077:SF117">
    <property type="entry name" value="AAA+ ATPASE DOMAIN-CONTAINING PROTEIN"/>
    <property type="match status" value="1"/>
</dbReference>
<name>A0ABQ8U4H1_9EUKA</name>
<dbReference type="InterPro" id="IPR003593">
    <property type="entry name" value="AAA+_ATPase"/>
</dbReference>
<gene>
    <name evidence="3" type="ORF">PAPYR_11108</name>
</gene>
<dbReference type="InterPro" id="IPR027417">
    <property type="entry name" value="P-loop_NTPase"/>
</dbReference>
<reference evidence="3" key="1">
    <citation type="journal article" date="2022" name="bioRxiv">
        <title>Genomics of Preaxostyla Flagellates Illuminates Evolutionary Transitions and the Path Towards Mitochondrial Loss.</title>
        <authorList>
            <person name="Novak L.V.F."/>
            <person name="Treitli S.C."/>
            <person name="Pyrih J."/>
            <person name="Halakuc P."/>
            <person name="Pipaliya S.V."/>
            <person name="Vacek V."/>
            <person name="Brzon O."/>
            <person name="Soukal P."/>
            <person name="Eme L."/>
            <person name="Dacks J.B."/>
            <person name="Karnkowska A."/>
            <person name="Elias M."/>
            <person name="Hampl V."/>
        </authorList>
    </citation>
    <scope>NUCLEOTIDE SEQUENCE</scope>
    <source>
        <strain evidence="3">RCP-MX</strain>
    </source>
</reference>
<evidence type="ECO:0000259" key="2">
    <source>
        <dbReference type="SMART" id="SM00382"/>
    </source>
</evidence>
<evidence type="ECO:0000313" key="4">
    <source>
        <dbReference type="Proteomes" id="UP001141327"/>
    </source>
</evidence>
<dbReference type="Proteomes" id="UP001141327">
    <property type="component" value="Unassembled WGS sequence"/>
</dbReference>
<dbReference type="SMART" id="SM00382">
    <property type="entry name" value="AAA"/>
    <property type="match status" value="1"/>
</dbReference>